<dbReference type="GO" id="GO:0008652">
    <property type="term" value="P:amino acid biosynthetic process"/>
    <property type="evidence" value="ECO:0007669"/>
    <property type="project" value="UniProtKB-KW"/>
</dbReference>
<dbReference type="FunFam" id="3.40.50.10860:FF:000006">
    <property type="entry name" value="Shikimate dehydrogenase (NADP(+))"/>
    <property type="match status" value="1"/>
</dbReference>
<dbReference type="SUPFAM" id="SSF51735">
    <property type="entry name" value="NAD(P)-binding Rossmann-fold domains"/>
    <property type="match status" value="1"/>
</dbReference>
<evidence type="ECO:0000256" key="1">
    <source>
        <dbReference type="ARBA" id="ARBA00012962"/>
    </source>
</evidence>
<evidence type="ECO:0000313" key="9">
    <source>
        <dbReference type="EMBL" id="SVA35766.1"/>
    </source>
</evidence>
<evidence type="ECO:0000256" key="2">
    <source>
        <dbReference type="ARBA" id="ARBA00022605"/>
    </source>
</evidence>
<dbReference type="GO" id="GO:0019632">
    <property type="term" value="P:shikimate metabolic process"/>
    <property type="evidence" value="ECO:0007669"/>
    <property type="project" value="InterPro"/>
</dbReference>
<evidence type="ECO:0000256" key="4">
    <source>
        <dbReference type="ARBA" id="ARBA00023002"/>
    </source>
</evidence>
<proteinExistence type="inferred from homology"/>
<feature type="non-terminal residue" evidence="9">
    <location>
        <position position="271"/>
    </location>
</feature>
<feature type="domain" description="Quinate/shikimate 5-dehydrogenase/glutamyl-tRNA reductase" evidence="6">
    <location>
        <begin position="121"/>
        <end position="198"/>
    </location>
</feature>
<evidence type="ECO:0000256" key="5">
    <source>
        <dbReference type="ARBA" id="ARBA00023141"/>
    </source>
</evidence>
<dbReference type="SUPFAM" id="SSF53223">
    <property type="entry name" value="Aminoacid dehydrogenase-like, N-terminal domain"/>
    <property type="match status" value="1"/>
</dbReference>
<feature type="domain" description="SDH C-terminal" evidence="8">
    <location>
        <begin position="244"/>
        <end position="267"/>
    </location>
</feature>
<keyword evidence="2" id="KW-0028">Amino-acid biosynthesis</keyword>
<dbReference type="Pfam" id="PF01488">
    <property type="entry name" value="Shikimate_DH"/>
    <property type="match status" value="1"/>
</dbReference>
<dbReference type="Gene3D" id="3.40.50.10860">
    <property type="entry name" value="Leucine Dehydrogenase, chain A, domain 1"/>
    <property type="match status" value="1"/>
</dbReference>
<reference evidence="9" key="1">
    <citation type="submission" date="2018-05" db="EMBL/GenBank/DDBJ databases">
        <authorList>
            <person name="Lanie J.A."/>
            <person name="Ng W.-L."/>
            <person name="Kazmierczak K.M."/>
            <person name="Andrzejewski T.M."/>
            <person name="Davidsen T.M."/>
            <person name="Wayne K.J."/>
            <person name="Tettelin H."/>
            <person name="Glass J.I."/>
            <person name="Rusch D."/>
            <person name="Podicherti R."/>
            <person name="Tsui H.-C.T."/>
            <person name="Winkler M.E."/>
        </authorList>
    </citation>
    <scope>NUCLEOTIDE SEQUENCE</scope>
</reference>
<dbReference type="InterPro" id="IPR041121">
    <property type="entry name" value="SDH_C"/>
</dbReference>
<evidence type="ECO:0000259" key="6">
    <source>
        <dbReference type="Pfam" id="PF01488"/>
    </source>
</evidence>
<dbReference type="InterPro" id="IPR006151">
    <property type="entry name" value="Shikm_DH/Glu-tRNA_Rdtase"/>
</dbReference>
<dbReference type="Pfam" id="PF18317">
    <property type="entry name" value="SDH_C"/>
    <property type="match status" value="1"/>
</dbReference>
<evidence type="ECO:0000259" key="8">
    <source>
        <dbReference type="Pfam" id="PF18317"/>
    </source>
</evidence>
<keyword evidence="3" id="KW-0521">NADP</keyword>
<dbReference type="Pfam" id="PF08501">
    <property type="entry name" value="Shikimate_dh_N"/>
    <property type="match status" value="1"/>
</dbReference>
<feature type="non-terminal residue" evidence="9">
    <location>
        <position position="1"/>
    </location>
</feature>
<dbReference type="InterPro" id="IPR013708">
    <property type="entry name" value="Shikimate_DH-bd_N"/>
</dbReference>
<dbReference type="UniPathway" id="UPA00053">
    <property type="reaction ID" value="UER00087"/>
</dbReference>
<dbReference type="GO" id="GO:0009423">
    <property type="term" value="P:chorismate biosynthetic process"/>
    <property type="evidence" value="ECO:0007669"/>
    <property type="project" value="UniProtKB-UniPathway"/>
</dbReference>
<evidence type="ECO:0000259" key="7">
    <source>
        <dbReference type="Pfam" id="PF08501"/>
    </source>
</evidence>
<dbReference type="EMBL" id="UINC01007942">
    <property type="protein sequence ID" value="SVA35766.1"/>
    <property type="molecule type" value="Genomic_DNA"/>
</dbReference>
<keyword evidence="4" id="KW-0560">Oxidoreductase</keyword>
<dbReference type="InterPro" id="IPR011342">
    <property type="entry name" value="Shikimate_DH"/>
</dbReference>
<dbReference type="PANTHER" id="PTHR21089">
    <property type="entry name" value="SHIKIMATE DEHYDROGENASE"/>
    <property type="match status" value="1"/>
</dbReference>
<evidence type="ECO:0000256" key="3">
    <source>
        <dbReference type="ARBA" id="ARBA00022857"/>
    </source>
</evidence>
<protein>
    <recommendedName>
        <fullName evidence="1">shikimate dehydrogenase (NADP(+))</fullName>
        <ecNumber evidence="1">1.1.1.25</ecNumber>
    </recommendedName>
</protein>
<dbReference type="GO" id="GO:0009073">
    <property type="term" value="P:aromatic amino acid family biosynthetic process"/>
    <property type="evidence" value="ECO:0007669"/>
    <property type="project" value="UniProtKB-KW"/>
</dbReference>
<feature type="domain" description="Shikimate dehydrogenase substrate binding N-terminal" evidence="7">
    <location>
        <begin position="11"/>
        <end position="93"/>
    </location>
</feature>
<dbReference type="AlphaFoldDB" id="A0A381V5U7"/>
<dbReference type="InterPro" id="IPR022893">
    <property type="entry name" value="Shikimate_DH_fam"/>
</dbReference>
<dbReference type="GO" id="GO:0050661">
    <property type="term" value="F:NADP binding"/>
    <property type="evidence" value="ECO:0007669"/>
    <property type="project" value="InterPro"/>
</dbReference>
<accession>A0A381V5U7</accession>
<dbReference type="GO" id="GO:0005829">
    <property type="term" value="C:cytosol"/>
    <property type="evidence" value="ECO:0007669"/>
    <property type="project" value="TreeGrafter"/>
</dbReference>
<dbReference type="PANTHER" id="PTHR21089:SF1">
    <property type="entry name" value="BIFUNCTIONAL 3-DEHYDROQUINATE DEHYDRATASE_SHIKIMATE DEHYDROGENASE, CHLOROPLASTIC"/>
    <property type="match status" value="1"/>
</dbReference>
<dbReference type="NCBIfam" id="NF001310">
    <property type="entry name" value="PRK00258.1-2"/>
    <property type="match status" value="1"/>
</dbReference>
<name>A0A381V5U7_9ZZZZ</name>
<dbReference type="InterPro" id="IPR036291">
    <property type="entry name" value="NAD(P)-bd_dom_sf"/>
</dbReference>
<gene>
    <name evidence="9" type="ORF">METZ01_LOCUS88620</name>
</gene>
<keyword evidence="5" id="KW-0057">Aromatic amino acid biosynthesis</keyword>
<organism evidence="9">
    <name type="scientific">marine metagenome</name>
    <dbReference type="NCBI Taxonomy" id="408172"/>
    <lineage>
        <taxon>unclassified sequences</taxon>
        <taxon>metagenomes</taxon>
        <taxon>ecological metagenomes</taxon>
    </lineage>
</organism>
<dbReference type="CDD" id="cd01065">
    <property type="entry name" value="NAD_bind_Shikimate_DH"/>
    <property type="match status" value="1"/>
</dbReference>
<dbReference type="InterPro" id="IPR046346">
    <property type="entry name" value="Aminoacid_DH-like_N_sf"/>
</dbReference>
<dbReference type="GO" id="GO:0004764">
    <property type="term" value="F:shikimate 3-dehydrogenase (NADP+) activity"/>
    <property type="evidence" value="ECO:0007669"/>
    <property type="project" value="UniProtKB-EC"/>
</dbReference>
<dbReference type="NCBIfam" id="TIGR00507">
    <property type="entry name" value="aroE"/>
    <property type="match status" value="1"/>
</dbReference>
<sequence>MSQKKMDLYGVMGDPISHSYSPNIHHLFALQTNQNISYELFLVPPDDLENAIKSFQIKGGRGLNITLPHKTTVLNYLDEISERARIAGAVNTLLFEEGRIYGDNTDGVGLMNDLEKNYNLKLKGLNILILGAGGATRGILQPLLKANPLSLTVANRTLQKATALMEHFNSIGKISTCHFEDISDDITYELIINATSAGTKGQSNFFPINNINKNTFCYDLSYSAKPTPFKQWSIEKGVRHSVDGWGMLIEQAAESFYLWRGIRPDTNGILT</sequence>
<dbReference type="HAMAP" id="MF_00222">
    <property type="entry name" value="Shikimate_DH_AroE"/>
    <property type="match status" value="1"/>
</dbReference>
<dbReference type="Gene3D" id="3.40.50.720">
    <property type="entry name" value="NAD(P)-binding Rossmann-like Domain"/>
    <property type="match status" value="1"/>
</dbReference>
<dbReference type="EC" id="1.1.1.25" evidence="1"/>